<keyword evidence="11 12" id="KW-0411">Iron-sulfur</keyword>
<keyword evidence="9 12" id="KW-0479">Metal-binding</keyword>
<dbReference type="Gene3D" id="1.10.150.530">
    <property type="match status" value="1"/>
</dbReference>
<keyword evidence="6 12" id="KW-0808">Transferase</keyword>
<dbReference type="PANTHER" id="PTHR30544">
    <property type="entry name" value="23S RRNA METHYLTRANSFERASE"/>
    <property type="match status" value="1"/>
</dbReference>
<dbReference type="InterPro" id="IPR040072">
    <property type="entry name" value="Methyltransferase_A"/>
</dbReference>
<evidence type="ECO:0000256" key="11">
    <source>
        <dbReference type="ARBA" id="ARBA00023014"/>
    </source>
</evidence>
<dbReference type="GO" id="GO:0005737">
    <property type="term" value="C:cytoplasm"/>
    <property type="evidence" value="ECO:0007669"/>
    <property type="project" value="UniProtKB-SubCell"/>
</dbReference>
<evidence type="ECO:0000256" key="1">
    <source>
        <dbReference type="ARBA" id="ARBA00004496"/>
    </source>
</evidence>
<dbReference type="InterPro" id="IPR004383">
    <property type="entry name" value="rRNA_lsu_MTrfase_RlmN/Cfr"/>
</dbReference>
<dbReference type="GO" id="GO:0070040">
    <property type="term" value="F:rRNA (adenine(2503)-C2-)-methyltransferase activity"/>
    <property type="evidence" value="ECO:0007669"/>
    <property type="project" value="UniProtKB-UniRule"/>
</dbReference>
<comment type="function">
    <text evidence="12">Specifically methylates position 2 of adenine 2503 in 23S rRNA and position 2 of adenine 37 in tRNAs.</text>
</comment>
<evidence type="ECO:0000313" key="14">
    <source>
        <dbReference type="EMBL" id="QUI25691.1"/>
    </source>
</evidence>
<dbReference type="Pfam" id="PF21016">
    <property type="entry name" value="RlmN_N"/>
    <property type="match status" value="1"/>
</dbReference>
<feature type="active site" description="Proton acceptor" evidence="12">
    <location>
        <position position="96"/>
    </location>
</feature>
<gene>
    <name evidence="12 14" type="primary">rlmN</name>
    <name evidence="14" type="ORF">HZI73_11765</name>
</gene>
<feature type="binding site" evidence="12">
    <location>
        <begin position="163"/>
        <end position="164"/>
    </location>
    <ligand>
        <name>S-adenosyl-L-methionine</name>
        <dbReference type="ChEBI" id="CHEBI:59789"/>
    </ligand>
</feature>
<dbReference type="NCBIfam" id="TIGR00048">
    <property type="entry name" value="rRNA_mod_RlmN"/>
    <property type="match status" value="1"/>
</dbReference>
<dbReference type="SFLD" id="SFLDS00029">
    <property type="entry name" value="Radical_SAM"/>
    <property type="match status" value="1"/>
</dbReference>
<evidence type="ECO:0000256" key="3">
    <source>
        <dbReference type="ARBA" id="ARBA00022490"/>
    </source>
</evidence>
<keyword evidence="8 12" id="KW-0819">tRNA processing</keyword>
<dbReference type="GO" id="GO:0046872">
    <property type="term" value="F:metal ion binding"/>
    <property type="evidence" value="ECO:0007669"/>
    <property type="project" value="UniProtKB-KW"/>
</dbReference>
<evidence type="ECO:0000313" key="15">
    <source>
        <dbReference type="Proteomes" id="UP000683246"/>
    </source>
</evidence>
<feature type="active site" description="S-methylcysteine intermediate" evidence="12">
    <location>
        <position position="337"/>
    </location>
</feature>
<keyword evidence="3 12" id="KW-0963">Cytoplasm</keyword>
<keyword evidence="5 12" id="KW-0489">Methyltransferase</keyword>
<dbReference type="Pfam" id="PF04055">
    <property type="entry name" value="Radical_SAM"/>
    <property type="match status" value="1"/>
</dbReference>
<sequence length="356" mass="40192">MQRLGGKVDILSLSLSELETLLVSMNEKKFRAKQIYSWLHEKRVTSFQAMTNIAQALQHKLEEQCALIPLQAIRQFVSQDGTIKYLLKLHDGHVVESVFMTYKHGNSVCISSQVGCRMGCRFCASTIGGLERQLHASEMLGQVYAINQLSGKRLSNIVIMGTGEPLDNYDALVSFIRLVTSNEGMGISQRNITVSTCGIIDRIYDLAEEDLKITLAISLHAPNQTIRKTMMPIASQYDYDKLIQACKDYVHKTKRRITFEYSLIKGVNDSKECAMALAGVLQGILCHVNLIPVNTIEERDYRHSSLDTIQAFKHLLEKRHINATIRRELGSDINAACGQLRRTYTHDKNQNKNETD</sequence>
<dbReference type="AlphaFoldDB" id="A0A8J8SJI9"/>
<feature type="binding site" evidence="12">
    <location>
        <position position="294"/>
    </location>
    <ligand>
        <name>S-adenosyl-L-methionine</name>
        <dbReference type="ChEBI" id="CHEBI:59789"/>
    </ligand>
</feature>
<dbReference type="InterPro" id="IPR027492">
    <property type="entry name" value="RNA_MTrfase_RlmN"/>
</dbReference>
<dbReference type="CDD" id="cd01335">
    <property type="entry name" value="Radical_SAM"/>
    <property type="match status" value="1"/>
</dbReference>
<feature type="binding site" evidence="12">
    <location>
        <position position="116"/>
    </location>
    <ligand>
        <name>[4Fe-4S] cluster</name>
        <dbReference type="ChEBI" id="CHEBI:49883"/>
        <note>4Fe-4S-S-AdoMet</note>
    </ligand>
</feature>
<evidence type="ECO:0000256" key="12">
    <source>
        <dbReference type="HAMAP-Rule" id="MF_01849"/>
    </source>
</evidence>
<proteinExistence type="inferred from homology"/>
<comment type="miscellaneous">
    <text evidence="12">Reaction proceeds by a ping-pong mechanism involving intermediate methylation of a conserved cysteine residue.</text>
</comment>
<dbReference type="InterPro" id="IPR048641">
    <property type="entry name" value="RlmN_N"/>
</dbReference>
<protein>
    <recommendedName>
        <fullName evidence="12">Probable dual-specificity RNA methyltransferase RlmN</fullName>
        <ecNumber evidence="12">2.1.1.192</ecNumber>
    </recommendedName>
    <alternativeName>
        <fullName evidence="12">23S rRNA (adenine(2503)-C(2))-methyltransferase</fullName>
    </alternativeName>
    <alternativeName>
        <fullName evidence="12">23S rRNA m2A2503 methyltransferase</fullName>
    </alternativeName>
    <alternativeName>
        <fullName evidence="12">Ribosomal RNA large subunit methyltransferase N</fullName>
    </alternativeName>
    <alternativeName>
        <fullName evidence="12">tRNA (adenine(37)-C(2))-methyltransferase</fullName>
    </alternativeName>
    <alternativeName>
        <fullName evidence="12">tRNA m2A37 methyltransferase</fullName>
    </alternativeName>
</protein>
<dbReference type="KEGG" id="vpy:HZI73_11765"/>
<dbReference type="GO" id="GO:0002935">
    <property type="term" value="F:tRNA (adenine(37)-C2)-methyltransferase activity"/>
    <property type="evidence" value="ECO:0007669"/>
    <property type="project" value="UniProtKB-UniRule"/>
</dbReference>
<evidence type="ECO:0000256" key="5">
    <source>
        <dbReference type="ARBA" id="ARBA00022603"/>
    </source>
</evidence>
<dbReference type="InterPro" id="IPR007197">
    <property type="entry name" value="rSAM"/>
</dbReference>
<evidence type="ECO:0000256" key="6">
    <source>
        <dbReference type="ARBA" id="ARBA00022679"/>
    </source>
</evidence>
<evidence type="ECO:0000256" key="8">
    <source>
        <dbReference type="ARBA" id="ARBA00022694"/>
    </source>
</evidence>
<feature type="binding site" evidence="12">
    <location>
        <position position="120"/>
    </location>
    <ligand>
        <name>[4Fe-4S] cluster</name>
        <dbReference type="ChEBI" id="CHEBI:49883"/>
        <note>4Fe-4S-S-AdoMet</note>
    </ligand>
</feature>
<keyword evidence="15" id="KW-1185">Reference proteome</keyword>
<keyword evidence="10 12" id="KW-0408">Iron</keyword>
<feature type="domain" description="Radical SAM core" evidence="13">
    <location>
        <begin position="102"/>
        <end position="332"/>
    </location>
</feature>
<dbReference type="GO" id="GO:0019843">
    <property type="term" value="F:rRNA binding"/>
    <property type="evidence" value="ECO:0007669"/>
    <property type="project" value="UniProtKB-UniRule"/>
</dbReference>
<comment type="catalytic activity">
    <reaction evidence="12">
        <text>adenosine(37) in tRNA + 2 reduced [2Fe-2S]-[ferredoxin] + 2 S-adenosyl-L-methionine = 2-methyladenosine(37) in tRNA + 5'-deoxyadenosine + L-methionine + 2 oxidized [2Fe-2S]-[ferredoxin] + S-adenosyl-L-homocysteine</text>
        <dbReference type="Rhea" id="RHEA:43332"/>
        <dbReference type="Rhea" id="RHEA-COMP:10000"/>
        <dbReference type="Rhea" id="RHEA-COMP:10001"/>
        <dbReference type="Rhea" id="RHEA-COMP:10162"/>
        <dbReference type="Rhea" id="RHEA-COMP:10485"/>
        <dbReference type="ChEBI" id="CHEBI:17319"/>
        <dbReference type="ChEBI" id="CHEBI:33737"/>
        <dbReference type="ChEBI" id="CHEBI:33738"/>
        <dbReference type="ChEBI" id="CHEBI:57844"/>
        <dbReference type="ChEBI" id="CHEBI:57856"/>
        <dbReference type="ChEBI" id="CHEBI:59789"/>
        <dbReference type="ChEBI" id="CHEBI:74411"/>
        <dbReference type="ChEBI" id="CHEBI:74497"/>
        <dbReference type="EC" id="2.1.1.192"/>
    </reaction>
</comment>
<dbReference type="GO" id="GO:0051539">
    <property type="term" value="F:4 iron, 4 sulfur cluster binding"/>
    <property type="evidence" value="ECO:0007669"/>
    <property type="project" value="UniProtKB-UniRule"/>
</dbReference>
<dbReference type="InterPro" id="IPR013785">
    <property type="entry name" value="Aldolase_TIM"/>
</dbReference>
<dbReference type="GO" id="GO:0030488">
    <property type="term" value="P:tRNA methylation"/>
    <property type="evidence" value="ECO:0007669"/>
    <property type="project" value="UniProtKB-UniRule"/>
</dbReference>
<dbReference type="EMBL" id="CP058649">
    <property type="protein sequence ID" value="QUI25691.1"/>
    <property type="molecule type" value="Genomic_DNA"/>
</dbReference>
<evidence type="ECO:0000259" key="13">
    <source>
        <dbReference type="PROSITE" id="PS51918"/>
    </source>
</evidence>
<evidence type="ECO:0000256" key="10">
    <source>
        <dbReference type="ARBA" id="ARBA00023004"/>
    </source>
</evidence>
<feature type="binding site" evidence="12">
    <location>
        <begin position="218"/>
        <end position="220"/>
    </location>
    <ligand>
        <name>S-adenosyl-L-methionine</name>
        <dbReference type="ChEBI" id="CHEBI:59789"/>
    </ligand>
</feature>
<dbReference type="PIRSF" id="PIRSF006004">
    <property type="entry name" value="CHP00048"/>
    <property type="match status" value="1"/>
</dbReference>
<evidence type="ECO:0000256" key="2">
    <source>
        <dbReference type="ARBA" id="ARBA00022485"/>
    </source>
</evidence>
<keyword evidence="2 12" id="KW-0004">4Fe-4S</keyword>
<comment type="cofactor">
    <cofactor evidence="12">
        <name>[4Fe-4S] cluster</name>
        <dbReference type="ChEBI" id="CHEBI:49883"/>
    </cofactor>
    <text evidence="12">Binds 1 [4Fe-4S] cluster. The cluster is coordinated with 3 cysteines and an exchangeable S-adenosyl-L-methionine.</text>
</comment>
<organism evidence="14 15">
    <name type="scientific">Vallitalea pronyensis</name>
    <dbReference type="NCBI Taxonomy" id="1348613"/>
    <lineage>
        <taxon>Bacteria</taxon>
        <taxon>Bacillati</taxon>
        <taxon>Bacillota</taxon>
        <taxon>Clostridia</taxon>
        <taxon>Lachnospirales</taxon>
        <taxon>Vallitaleaceae</taxon>
        <taxon>Vallitalea</taxon>
    </lineage>
</organism>
<dbReference type="InterPro" id="IPR058240">
    <property type="entry name" value="rSAM_sf"/>
</dbReference>
<dbReference type="EC" id="2.1.1.192" evidence="12"/>
<dbReference type="PANTHER" id="PTHR30544:SF5">
    <property type="entry name" value="RADICAL SAM CORE DOMAIN-CONTAINING PROTEIN"/>
    <property type="match status" value="1"/>
</dbReference>
<accession>A0A8J8SJI9</accession>
<keyword evidence="7 12" id="KW-0949">S-adenosyl-L-methionine</keyword>
<dbReference type="FunFam" id="3.20.20.70:FF:000014">
    <property type="entry name" value="Probable dual-specificity RNA methyltransferase RlmN"/>
    <property type="match status" value="1"/>
</dbReference>
<evidence type="ECO:0000256" key="4">
    <source>
        <dbReference type="ARBA" id="ARBA00022552"/>
    </source>
</evidence>
<evidence type="ECO:0000256" key="9">
    <source>
        <dbReference type="ARBA" id="ARBA00022723"/>
    </source>
</evidence>
<comment type="similarity">
    <text evidence="12">Belongs to the radical SAM superfamily. RlmN family.</text>
</comment>
<dbReference type="PROSITE" id="PS51918">
    <property type="entry name" value="RADICAL_SAM"/>
    <property type="match status" value="1"/>
</dbReference>
<reference evidence="14" key="1">
    <citation type="submission" date="2020-07" db="EMBL/GenBank/DDBJ databases">
        <title>Vallitalea pronyensis genome.</title>
        <authorList>
            <person name="Postec A."/>
        </authorList>
    </citation>
    <scope>NUCLEOTIDE SEQUENCE</scope>
    <source>
        <strain evidence="14">FatNI3</strain>
    </source>
</reference>
<comment type="caution">
    <text evidence="12">Lacks conserved residue(s) required for the propagation of feature annotation.</text>
</comment>
<name>A0A8J8SJI9_9FIRM</name>
<comment type="catalytic activity">
    <reaction evidence="12">
        <text>adenosine(2503) in 23S rRNA + 2 reduced [2Fe-2S]-[ferredoxin] + 2 S-adenosyl-L-methionine = 2-methyladenosine(2503) in 23S rRNA + 5'-deoxyadenosine + L-methionine + 2 oxidized [2Fe-2S]-[ferredoxin] + S-adenosyl-L-homocysteine</text>
        <dbReference type="Rhea" id="RHEA:42916"/>
        <dbReference type="Rhea" id="RHEA-COMP:10000"/>
        <dbReference type="Rhea" id="RHEA-COMP:10001"/>
        <dbReference type="Rhea" id="RHEA-COMP:10152"/>
        <dbReference type="Rhea" id="RHEA-COMP:10282"/>
        <dbReference type="ChEBI" id="CHEBI:17319"/>
        <dbReference type="ChEBI" id="CHEBI:33737"/>
        <dbReference type="ChEBI" id="CHEBI:33738"/>
        <dbReference type="ChEBI" id="CHEBI:57844"/>
        <dbReference type="ChEBI" id="CHEBI:57856"/>
        <dbReference type="ChEBI" id="CHEBI:59789"/>
        <dbReference type="ChEBI" id="CHEBI:74411"/>
        <dbReference type="ChEBI" id="CHEBI:74497"/>
        <dbReference type="EC" id="2.1.1.192"/>
    </reaction>
</comment>
<dbReference type="Proteomes" id="UP000683246">
    <property type="component" value="Chromosome"/>
</dbReference>
<keyword evidence="4 12" id="KW-0698">rRNA processing</keyword>
<dbReference type="HAMAP" id="MF_01849">
    <property type="entry name" value="RNA_methyltr_RlmN"/>
    <property type="match status" value="1"/>
</dbReference>
<dbReference type="SUPFAM" id="SSF102114">
    <property type="entry name" value="Radical SAM enzymes"/>
    <property type="match status" value="1"/>
</dbReference>
<dbReference type="SFLD" id="SFLDG01062">
    <property type="entry name" value="methyltransferase_(Class_A)"/>
    <property type="match status" value="1"/>
</dbReference>
<dbReference type="GO" id="GO:0070475">
    <property type="term" value="P:rRNA base methylation"/>
    <property type="evidence" value="ECO:0007669"/>
    <property type="project" value="UniProtKB-UniRule"/>
</dbReference>
<feature type="binding site" evidence="12">
    <location>
        <position position="195"/>
    </location>
    <ligand>
        <name>S-adenosyl-L-methionine</name>
        <dbReference type="ChEBI" id="CHEBI:59789"/>
    </ligand>
</feature>
<dbReference type="GO" id="GO:0000049">
    <property type="term" value="F:tRNA binding"/>
    <property type="evidence" value="ECO:0007669"/>
    <property type="project" value="UniProtKB-UniRule"/>
</dbReference>
<comment type="subcellular location">
    <subcellularLocation>
        <location evidence="1 12">Cytoplasm</location>
    </subcellularLocation>
</comment>
<dbReference type="Gene3D" id="3.20.20.70">
    <property type="entry name" value="Aldolase class I"/>
    <property type="match status" value="1"/>
</dbReference>
<feature type="binding site" evidence="12">
    <location>
        <position position="123"/>
    </location>
    <ligand>
        <name>[4Fe-4S] cluster</name>
        <dbReference type="ChEBI" id="CHEBI:49883"/>
        <note>4Fe-4S-S-AdoMet</note>
    </ligand>
</feature>
<dbReference type="SFLD" id="SFLDF00275">
    <property type="entry name" value="adenosine_C2_methyltransferase"/>
    <property type="match status" value="1"/>
</dbReference>
<evidence type="ECO:0000256" key="7">
    <source>
        <dbReference type="ARBA" id="ARBA00022691"/>
    </source>
</evidence>
<keyword evidence="12" id="KW-1015">Disulfide bond</keyword>